<reference evidence="2" key="3">
    <citation type="submission" date="2023-08" db="EMBL/GenBank/DDBJ databases">
        <title>Isolation, Identification, Denitrification Characteristics of A Highly Efficient Aerobic Denitrifying Bacterial Strain DS2.</title>
        <authorList>
            <person name="Wang H."/>
        </authorList>
    </citation>
    <scope>NUCLEOTIDE SEQUENCE</scope>
    <source>
        <strain evidence="2">DS2</strain>
    </source>
</reference>
<name>A0A7W2L6T3_PSEPU</name>
<dbReference type="EMBL" id="JAMHFX010000055">
    <property type="protein sequence ID" value="MCO1619274.1"/>
    <property type="molecule type" value="Genomic_DNA"/>
</dbReference>
<dbReference type="PROSITE" id="PS51257">
    <property type="entry name" value="PROKAR_LIPOPROTEIN"/>
    <property type="match status" value="1"/>
</dbReference>
<dbReference type="Proteomes" id="UP000553948">
    <property type="component" value="Unassembled WGS sequence"/>
</dbReference>
<comment type="caution">
    <text evidence="1">The sequence shown here is derived from an EMBL/GenBank/DDBJ whole genome shotgun (WGS) entry which is preliminary data.</text>
</comment>
<dbReference type="EMBL" id="JACGDG010000049">
    <property type="protein sequence ID" value="MBA6119376.1"/>
    <property type="molecule type" value="Genomic_DNA"/>
</dbReference>
<accession>A0A7W2L6T3</accession>
<protein>
    <recommendedName>
        <fullName evidence="4">Lipoprotein</fullName>
    </recommendedName>
</protein>
<dbReference type="Proteomes" id="UP001202943">
    <property type="component" value="Unassembled WGS sequence"/>
</dbReference>
<evidence type="ECO:0000313" key="2">
    <source>
        <dbReference type="EMBL" id="MCO1619274.1"/>
    </source>
</evidence>
<organism evidence="1 3">
    <name type="scientific">Pseudomonas putida</name>
    <name type="common">Arthrobacter siderocapsulatus</name>
    <dbReference type="NCBI Taxonomy" id="303"/>
    <lineage>
        <taxon>Bacteria</taxon>
        <taxon>Pseudomonadati</taxon>
        <taxon>Pseudomonadota</taxon>
        <taxon>Gammaproteobacteria</taxon>
        <taxon>Pseudomonadales</taxon>
        <taxon>Pseudomonadaceae</taxon>
        <taxon>Pseudomonas</taxon>
    </lineage>
</organism>
<sequence>MTRIAVTLASSLALTGCMTQMPESEYQTISKLVSAAGLCKREQLITADQYNSFVSFQMQRRPAQYLYDQGKLWNMVQSYSAEADAMVLTDADRSKAQIACAQVASAADEMARMSQAPGVAPQMPVYTPRNTNCITNYGYTTCSSY</sequence>
<reference evidence="1 3" key="1">
    <citation type="submission" date="2020-07" db="EMBL/GenBank/DDBJ databases">
        <title>Diversity of carbapenemase encoding genes among Pseudomonas putida group clinical isolates in a tertiary Brazilian hospital.</title>
        <authorList>
            <person name="Alberto-Lei F."/>
            <person name="Nodari C.S."/>
            <person name="Streling A.P."/>
            <person name="Paulino J.T."/>
            <person name="Bessa-Neto F.O."/>
            <person name="Cayo R."/>
            <person name="Gales A.C."/>
        </authorList>
    </citation>
    <scope>NUCLEOTIDE SEQUENCE [LARGE SCALE GENOMIC DNA]</scope>
    <source>
        <strain evidence="1 3">12464</strain>
    </source>
</reference>
<evidence type="ECO:0000313" key="3">
    <source>
        <dbReference type="Proteomes" id="UP000553948"/>
    </source>
</evidence>
<evidence type="ECO:0000313" key="1">
    <source>
        <dbReference type="EMBL" id="MBA6119376.1"/>
    </source>
</evidence>
<gene>
    <name evidence="1" type="ORF">H4C47_27140</name>
    <name evidence="2" type="ORF">M8C81_01530</name>
</gene>
<evidence type="ECO:0008006" key="4">
    <source>
        <dbReference type="Google" id="ProtNLM"/>
    </source>
</evidence>
<reference evidence="2" key="2">
    <citation type="submission" date="2022-05" db="EMBL/GenBank/DDBJ databases">
        <authorList>
            <person name="Yi M."/>
        </authorList>
    </citation>
    <scope>NUCLEOTIDE SEQUENCE</scope>
    <source>
        <strain evidence="2">DS2</strain>
    </source>
</reference>
<dbReference type="RefSeq" id="WP_016969428.1">
    <property type="nucleotide sequence ID" value="NZ_JACGDG010000049.1"/>
</dbReference>
<proteinExistence type="predicted"/>
<dbReference type="AlphaFoldDB" id="A0A7W2L6T3"/>